<accession>A0ABX1X5L6</accession>
<comment type="caution">
    <text evidence="3">The sequence shown here is derived from an EMBL/GenBank/DDBJ whole genome shotgun (WGS) entry which is preliminary data.</text>
</comment>
<keyword evidence="4" id="KW-1185">Reference proteome</keyword>
<dbReference type="InterPro" id="IPR052226">
    <property type="entry name" value="UPF0332_toxin"/>
</dbReference>
<dbReference type="Proteomes" id="UP000653578">
    <property type="component" value="Unassembled WGS sequence"/>
</dbReference>
<evidence type="ECO:0000313" key="3">
    <source>
        <dbReference type="EMBL" id="NOU63689.1"/>
    </source>
</evidence>
<comment type="similarity">
    <text evidence="1">Belongs to the UPF0332 family.</text>
</comment>
<protein>
    <submittedName>
        <fullName evidence="3">HEPN domain-containing protein</fullName>
    </submittedName>
</protein>
<evidence type="ECO:0000259" key="2">
    <source>
        <dbReference type="Pfam" id="PF05168"/>
    </source>
</evidence>
<dbReference type="PANTHER" id="PTHR36565:SF1">
    <property type="entry name" value="UPF0332 PROTEIN TM_1000"/>
    <property type="match status" value="1"/>
</dbReference>
<reference evidence="3 4" key="1">
    <citation type="submission" date="2019-10" db="EMBL/GenBank/DDBJ databases">
        <title>Description of Paenibacillus humi sp. nov.</title>
        <authorList>
            <person name="Carlier A."/>
            <person name="Qi S."/>
        </authorList>
    </citation>
    <scope>NUCLEOTIDE SEQUENCE [LARGE SCALE GENOMIC DNA]</scope>
    <source>
        <strain evidence="3 4">LMG 31461</strain>
    </source>
</reference>
<gene>
    <name evidence="3" type="ORF">GC096_06570</name>
</gene>
<dbReference type="InterPro" id="IPR007842">
    <property type="entry name" value="HEPN_dom"/>
</dbReference>
<evidence type="ECO:0000256" key="1">
    <source>
        <dbReference type="ARBA" id="ARBA00038248"/>
    </source>
</evidence>
<dbReference type="Pfam" id="PF05168">
    <property type="entry name" value="HEPN"/>
    <property type="match status" value="1"/>
</dbReference>
<evidence type="ECO:0000313" key="4">
    <source>
        <dbReference type="Proteomes" id="UP000653578"/>
    </source>
</evidence>
<name>A0ABX1X5L6_9BACL</name>
<feature type="domain" description="HEPN" evidence="2">
    <location>
        <begin position="10"/>
        <end position="120"/>
    </location>
</feature>
<sequence length="131" mass="14910">MKLNYDQVAVLLGKSKSSYNSAVRDHENGSNDRAISSLYYSCFQALFAYMLHIGKSSSKHTYVRSFLNKELTLTGKVPIELSKMYNELMDMRSDADYSPTIVFTSEEVSELFLPVLRFNEIMESLIISQGN</sequence>
<organism evidence="3 4">
    <name type="scientific">Paenibacillus plantarum</name>
    <dbReference type="NCBI Taxonomy" id="2654975"/>
    <lineage>
        <taxon>Bacteria</taxon>
        <taxon>Bacillati</taxon>
        <taxon>Bacillota</taxon>
        <taxon>Bacilli</taxon>
        <taxon>Bacillales</taxon>
        <taxon>Paenibacillaceae</taxon>
        <taxon>Paenibacillus</taxon>
    </lineage>
</organism>
<dbReference type="EMBL" id="WHNY01000020">
    <property type="protein sequence ID" value="NOU63689.1"/>
    <property type="molecule type" value="Genomic_DNA"/>
</dbReference>
<proteinExistence type="inferred from homology"/>
<dbReference type="Gene3D" id="1.20.120.330">
    <property type="entry name" value="Nucleotidyltransferases domain 2"/>
    <property type="match status" value="1"/>
</dbReference>
<dbReference type="PANTHER" id="PTHR36565">
    <property type="entry name" value="UPF0332 PROTEIN TM_1000"/>
    <property type="match status" value="1"/>
</dbReference>